<sequence>MALSNPPGAKPLPTLPTLPSEIRRVIVSSLAPDPDNLRPGCKDDLKNENSAHSCLREWVTEYLFRDMALPQVLPGTASHLERFSIIPANTELVKHVKHIAVQVPPAVRWEVGVDNPFSLHQEEHTFQRLCSKFGIKNPRHMSTAQHEYCSNYHRAMVEPFTDNRRWHQLYLAADRSWQRIFRSFPYLEAISVGCCGRTEQPAYTYTHVFVLQHGKSVVEDVYPKFVEDATVNMAWASSLVCAYAPPSVRSLSLTMANMDNLNSSATINRLLSLSYSSRADMNLGLWHVTKVCLTIRGIAGVHGAKDWDGDTGTAGSVRYWKKVLNLMQGLQHLELRNGLTADEEYRMTALEHTDTEESVLGWLLPGLVANQLQTLRLADFSFNRATVTTTLNSGHWPYLRVLVLDDVQLKLYEKPEFDDVMNILKGRAWMEVCLELTEQHSGLCIELNRPVSSVVGVIGGAADHRLYSKYVDEIEGIPGVQVDVEGYGQYVKLTEEEVEVEEEVHKQE</sequence>
<proteinExistence type="predicted"/>
<dbReference type="EMBL" id="JAPEUY010000015">
    <property type="protein sequence ID" value="KAJ4365770.1"/>
    <property type="molecule type" value="Genomic_DNA"/>
</dbReference>
<organism evidence="1 2">
    <name type="scientific">Neocucurbitaria cava</name>
    <dbReference type="NCBI Taxonomy" id="798079"/>
    <lineage>
        <taxon>Eukaryota</taxon>
        <taxon>Fungi</taxon>
        <taxon>Dikarya</taxon>
        <taxon>Ascomycota</taxon>
        <taxon>Pezizomycotina</taxon>
        <taxon>Dothideomycetes</taxon>
        <taxon>Pleosporomycetidae</taxon>
        <taxon>Pleosporales</taxon>
        <taxon>Pleosporineae</taxon>
        <taxon>Cucurbitariaceae</taxon>
        <taxon>Neocucurbitaria</taxon>
    </lineage>
</organism>
<evidence type="ECO:0000313" key="2">
    <source>
        <dbReference type="Proteomes" id="UP001140560"/>
    </source>
</evidence>
<reference evidence="1" key="1">
    <citation type="submission" date="2022-10" db="EMBL/GenBank/DDBJ databases">
        <title>Tapping the CABI collections for fungal endophytes: first genome assemblies for Collariella, Neodidymelliopsis, Ascochyta clinopodiicola, Didymella pomorum, Didymosphaeria variabile, Neocosmospora piperis and Neocucurbitaria cava.</title>
        <authorList>
            <person name="Hill R."/>
        </authorList>
    </citation>
    <scope>NUCLEOTIDE SEQUENCE</scope>
    <source>
        <strain evidence="1">IMI 356814</strain>
    </source>
</reference>
<comment type="caution">
    <text evidence="1">The sequence shown here is derived from an EMBL/GenBank/DDBJ whole genome shotgun (WGS) entry which is preliminary data.</text>
</comment>
<dbReference type="Proteomes" id="UP001140560">
    <property type="component" value="Unassembled WGS sequence"/>
</dbReference>
<gene>
    <name evidence="1" type="ORF">N0V83_008391</name>
</gene>
<dbReference type="OrthoDB" id="3702761at2759"/>
<keyword evidence="2" id="KW-1185">Reference proteome</keyword>
<dbReference type="AlphaFoldDB" id="A0A9W8Y315"/>
<accession>A0A9W8Y315</accession>
<protein>
    <submittedName>
        <fullName evidence="1">Uncharacterized protein</fullName>
    </submittedName>
</protein>
<name>A0A9W8Y315_9PLEO</name>
<evidence type="ECO:0000313" key="1">
    <source>
        <dbReference type="EMBL" id="KAJ4365770.1"/>
    </source>
</evidence>